<dbReference type="EMBL" id="HBGD01002922">
    <property type="protein sequence ID" value="CAD9079187.1"/>
    <property type="molecule type" value="Transcribed_RNA"/>
</dbReference>
<dbReference type="SUPFAM" id="SSF48452">
    <property type="entry name" value="TPR-like"/>
    <property type="match status" value="1"/>
</dbReference>
<evidence type="ECO:0000313" key="8">
    <source>
        <dbReference type="EMBL" id="CAD9079187.1"/>
    </source>
</evidence>
<dbReference type="GO" id="GO:0019905">
    <property type="term" value="F:syntaxin binding"/>
    <property type="evidence" value="ECO:0007669"/>
    <property type="project" value="TreeGrafter"/>
</dbReference>
<dbReference type="GO" id="GO:0005774">
    <property type="term" value="C:vacuolar membrane"/>
    <property type="evidence" value="ECO:0007669"/>
    <property type="project" value="TreeGrafter"/>
</dbReference>
<gene>
    <name evidence="7" type="ORF">PCOS0759_LOCUS2418</name>
    <name evidence="8" type="ORF">PCOS0759_LOCUS2419</name>
</gene>
<dbReference type="PANTHER" id="PTHR13768:SF8">
    <property type="entry name" value="ALPHA-SOLUBLE NSF ATTACHMENT PROTEIN"/>
    <property type="match status" value="1"/>
</dbReference>
<keyword evidence="3 5" id="KW-0653">Protein transport</keyword>
<dbReference type="InterPro" id="IPR019734">
    <property type="entry name" value="TPR_rpt"/>
</dbReference>
<organism evidence="7">
    <name type="scientific">Percolomonas cosmopolitus</name>
    <dbReference type="NCBI Taxonomy" id="63605"/>
    <lineage>
        <taxon>Eukaryota</taxon>
        <taxon>Discoba</taxon>
        <taxon>Heterolobosea</taxon>
        <taxon>Tetramitia</taxon>
        <taxon>Eutetramitia</taxon>
        <taxon>Percolomonadidae</taxon>
        <taxon>Percolomonas</taxon>
    </lineage>
</organism>
<evidence type="ECO:0000256" key="1">
    <source>
        <dbReference type="ARBA" id="ARBA00010050"/>
    </source>
</evidence>
<keyword evidence="2 5" id="KW-0813">Transport</keyword>
<evidence type="ECO:0000313" key="7">
    <source>
        <dbReference type="EMBL" id="CAD9079186.1"/>
    </source>
</evidence>
<dbReference type="SMART" id="SM00028">
    <property type="entry name" value="TPR"/>
    <property type="match status" value="3"/>
</dbReference>
<dbReference type="PROSITE" id="PS50005">
    <property type="entry name" value="TPR"/>
    <property type="match status" value="1"/>
</dbReference>
<sequence length="295" mass="33969">MSDPRLQKAQEYAKQADKKISKWIYLGGNKYEDAKELYEKAANLFKMCKEYSEAAEMYEKMVTCCLKMGDSRYEAATSYIDAANMHKKSSKPDAIDALQKAIILFAEDGKFQTAAKHEQEIAELYEEMENYEKAVEHYKIAKNYFENENSKSSSIKCYVALGHIEATRENYDEAIEAFESAGNMCVDDKLLTWSAKEYFFKAALCHLCKKKHFEDIDDFKETLESYADNDVHFQDCAEMKLLNQMVAAIEEQNVTELTNAIRDYNNLKKLDSWKTTILLRVKKALQNAVANPVLI</sequence>
<keyword evidence="6" id="KW-0175">Coiled coil</keyword>
<dbReference type="Pfam" id="PF14938">
    <property type="entry name" value="SNAP"/>
    <property type="match status" value="1"/>
</dbReference>
<protein>
    <submittedName>
        <fullName evidence="7">Uncharacterized protein</fullName>
    </submittedName>
</protein>
<evidence type="ECO:0000256" key="5">
    <source>
        <dbReference type="RuleBase" id="RU367013"/>
    </source>
</evidence>
<evidence type="ECO:0000256" key="2">
    <source>
        <dbReference type="ARBA" id="ARBA00022448"/>
    </source>
</evidence>
<dbReference type="InterPro" id="IPR000744">
    <property type="entry name" value="NSF_attach"/>
</dbReference>
<feature type="repeat" description="TPR" evidence="4">
    <location>
        <begin position="155"/>
        <end position="188"/>
    </location>
</feature>
<dbReference type="PANTHER" id="PTHR13768">
    <property type="entry name" value="SOLUBLE NSF ATTACHMENT PROTEIN SNAP"/>
    <property type="match status" value="1"/>
</dbReference>
<reference evidence="7" key="1">
    <citation type="submission" date="2021-01" db="EMBL/GenBank/DDBJ databases">
        <authorList>
            <person name="Corre E."/>
            <person name="Pelletier E."/>
            <person name="Niang G."/>
            <person name="Scheremetjew M."/>
            <person name="Finn R."/>
            <person name="Kale V."/>
            <person name="Holt S."/>
            <person name="Cochrane G."/>
            <person name="Meng A."/>
            <person name="Brown T."/>
            <person name="Cohen L."/>
        </authorList>
    </citation>
    <scope>NUCLEOTIDE SEQUENCE</scope>
    <source>
        <strain evidence="7">WS</strain>
    </source>
</reference>
<proteinExistence type="inferred from homology"/>
<comment type="function">
    <text evidence="5">Required for vesicular transport between the endoplasmic reticulum and the Golgi apparatus.</text>
</comment>
<comment type="subcellular location">
    <subcellularLocation>
        <location evidence="5">Membrane</location>
        <topology evidence="5">Peripheral membrane protein</topology>
    </subcellularLocation>
</comment>
<evidence type="ECO:0000256" key="6">
    <source>
        <dbReference type="SAM" id="Coils"/>
    </source>
</evidence>
<dbReference type="GO" id="GO:0031201">
    <property type="term" value="C:SNARE complex"/>
    <property type="evidence" value="ECO:0007669"/>
    <property type="project" value="TreeGrafter"/>
</dbReference>
<dbReference type="CDD" id="cd15832">
    <property type="entry name" value="SNAP"/>
    <property type="match status" value="1"/>
</dbReference>
<dbReference type="InterPro" id="IPR011990">
    <property type="entry name" value="TPR-like_helical_dom_sf"/>
</dbReference>
<dbReference type="Gene3D" id="1.25.40.10">
    <property type="entry name" value="Tetratricopeptide repeat domain"/>
    <property type="match status" value="1"/>
</dbReference>
<accession>A0A6U0K4K9</accession>
<evidence type="ECO:0000256" key="3">
    <source>
        <dbReference type="ARBA" id="ARBA00022927"/>
    </source>
</evidence>
<dbReference type="EMBL" id="HBGD01002921">
    <property type="protein sequence ID" value="CAD9079186.1"/>
    <property type="molecule type" value="Transcribed_RNA"/>
</dbReference>
<evidence type="ECO:0000256" key="4">
    <source>
        <dbReference type="PROSITE-ProRule" id="PRU00339"/>
    </source>
</evidence>
<keyword evidence="5" id="KW-0931">ER-Golgi transport</keyword>
<comment type="similarity">
    <text evidence="1 5">Belongs to the SNAP family.</text>
</comment>
<keyword evidence="4" id="KW-0802">TPR repeat</keyword>
<dbReference type="PRINTS" id="PR00448">
    <property type="entry name" value="NSFATTACHMNT"/>
</dbReference>
<feature type="coiled-coil region" evidence="6">
    <location>
        <begin position="114"/>
        <end position="148"/>
    </location>
</feature>
<dbReference type="AlphaFoldDB" id="A0A6U0K4K9"/>
<name>A0A6U0K4K9_9EUKA</name>
<keyword evidence="5" id="KW-0472">Membrane</keyword>
<dbReference type="GO" id="GO:0035494">
    <property type="term" value="P:SNARE complex disassembly"/>
    <property type="evidence" value="ECO:0007669"/>
    <property type="project" value="TreeGrafter"/>
</dbReference>
<dbReference type="GO" id="GO:0005483">
    <property type="term" value="F:soluble NSF attachment protein activity"/>
    <property type="evidence" value="ECO:0007669"/>
    <property type="project" value="TreeGrafter"/>
</dbReference>
<dbReference type="GO" id="GO:0006886">
    <property type="term" value="P:intracellular protein transport"/>
    <property type="evidence" value="ECO:0007669"/>
    <property type="project" value="UniProtKB-UniRule"/>
</dbReference>